<evidence type="ECO:0000313" key="3">
    <source>
        <dbReference type="EMBL" id="QWQ31288.1"/>
    </source>
</evidence>
<evidence type="ECO:0000256" key="1">
    <source>
        <dbReference type="SAM" id="MobiDB-lite"/>
    </source>
</evidence>
<accession>A0A8F1SAH5</accession>
<keyword evidence="2" id="KW-0472">Membrane</keyword>
<dbReference type="KEGG" id="mvl:KOY49_03880"/>
<keyword evidence="2" id="KW-0812">Transmembrane</keyword>
<proteinExistence type="predicted"/>
<dbReference type="InterPro" id="IPR012902">
    <property type="entry name" value="N_methyl_site"/>
</dbReference>
<gene>
    <name evidence="3" type="ORF">KOY49_03880</name>
</gene>
<organism evidence="3 4">
    <name type="scientific">Candidatus Minimicrobia vallesae</name>
    <dbReference type="NCBI Taxonomy" id="2841264"/>
    <lineage>
        <taxon>Bacteria</taxon>
        <taxon>Candidatus Saccharimonadota</taxon>
        <taxon>Candidatus Saccharimonadota incertae sedis</taxon>
        <taxon>Candidatus Minimicrobia</taxon>
    </lineage>
</organism>
<dbReference type="Pfam" id="PF07963">
    <property type="entry name" value="N_methyl"/>
    <property type="match status" value="1"/>
</dbReference>
<dbReference type="RefSeq" id="WP_232736084.1">
    <property type="nucleotide sequence ID" value="NZ_CP076459.1"/>
</dbReference>
<feature type="region of interest" description="Disordered" evidence="1">
    <location>
        <begin position="82"/>
        <end position="104"/>
    </location>
</feature>
<name>A0A8F1SAH5_9BACT</name>
<evidence type="ECO:0000256" key="2">
    <source>
        <dbReference type="SAM" id="Phobius"/>
    </source>
</evidence>
<reference evidence="3" key="1">
    <citation type="submission" date="2021-06" db="EMBL/GenBank/DDBJ databases">
        <title>An adapted protocol for Saccharibacteria cultivation: two new species join this phylum of Candidate Phyla Radiations.</title>
        <authorList>
            <person name="Ibrahim A."/>
            <person name="Maatouk M."/>
            <person name="Raoult D."/>
            <person name="Bittar F."/>
        </authorList>
    </citation>
    <scope>NUCLEOTIDE SEQUENCE</scope>
    <source>
        <strain evidence="3">IHU2</strain>
    </source>
</reference>
<dbReference type="SUPFAM" id="SSF54523">
    <property type="entry name" value="Pili subunits"/>
    <property type="match status" value="1"/>
</dbReference>
<evidence type="ECO:0000313" key="4">
    <source>
        <dbReference type="Proteomes" id="UP000677117"/>
    </source>
</evidence>
<sequence length="104" mass="11670">MWRSNEGGFTVVELAMVMVIIAMVVGVFSQMLISANQSASISKAKVEISRNMHNSMDAIETDVRQASRFKVSGYDGEDTFATDKNFPGATPREWGYRNNPYRQQ</sequence>
<protein>
    <submittedName>
        <fullName evidence="3">Prepilin-type N-terminal cleavage/methylation domain-containing protein</fullName>
    </submittedName>
</protein>
<dbReference type="Proteomes" id="UP000677117">
    <property type="component" value="Chromosome"/>
</dbReference>
<dbReference type="AlphaFoldDB" id="A0A8F1SAH5"/>
<keyword evidence="4" id="KW-1185">Reference proteome</keyword>
<keyword evidence="2" id="KW-1133">Transmembrane helix</keyword>
<dbReference type="InterPro" id="IPR045584">
    <property type="entry name" value="Pilin-like"/>
</dbReference>
<feature type="transmembrane region" description="Helical" evidence="2">
    <location>
        <begin position="12"/>
        <end position="33"/>
    </location>
</feature>
<dbReference type="EMBL" id="CP076459">
    <property type="protein sequence ID" value="QWQ31288.1"/>
    <property type="molecule type" value="Genomic_DNA"/>
</dbReference>